<proteinExistence type="predicted"/>
<reference evidence="2" key="2">
    <citation type="submission" date="2003-11" db="EMBL/GenBank/DDBJ databases">
        <authorList>
            <person name="German Neurospora genome project"/>
        </authorList>
    </citation>
    <scope>NUCLEOTIDE SEQUENCE</scope>
</reference>
<dbReference type="AlphaFoldDB" id="Q6MVZ6"/>
<feature type="region of interest" description="Disordered" evidence="1">
    <location>
        <begin position="21"/>
        <end position="52"/>
    </location>
</feature>
<organism evidence="2">
    <name type="scientific">Neurospora crassa</name>
    <dbReference type="NCBI Taxonomy" id="5141"/>
    <lineage>
        <taxon>Eukaryota</taxon>
        <taxon>Fungi</taxon>
        <taxon>Dikarya</taxon>
        <taxon>Ascomycota</taxon>
        <taxon>Pezizomycotina</taxon>
        <taxon>Sordariomycetes</taxon>
        <taxon>Sordariomycetidae</taxon>
        <taxon>Sordariales</taxon>
        <taxon>Sordariaceae</taxon>
        <taxon>Neurospora</taxon>
    </lineage>
</organism>
<gene>
    <name evidence="2" type="primary">B11E5.200</name>
</gene>
<accession>Q6MVZ6</accession>
<dbReference type="EMBL" id="BX842620">
    <property type="protein sequence ID" value="CAE76155.1"/>
    <property type="molecule type" value="Genomic_DNA"/>
</dbReference>
<protein>
    <submittedName>
        <fullName evidence="2">Uncharacterized protein B11E5.200</fullName>
    </submittedName>
</protein>
<reference evidence="2" key="1">
    <citation type="submission" date="2003-11" db="EMBL/GenBank/DDBJ databases">
        <authorList>
            <person name="Schulte U."/>
            <person name="Aign V."/>
            <person name="Hoheisel J."/>
            <person name="Brandt P."/>
            <person name="Fartmann B."/>
            <person name="Holland R."/>
            <person name="Nyakatura G."/>
            <person name="Mewes H.W."/>
            <person name="Mannhaupt G."/>
        </authorList>
    </citation>
    <scope>NUCLEOTIDE SEQUENCE</scope>
</reference>
<evidence type="ECO:0000313" key="2">
    <source>
        <dbReference type="EMBL" id="CAE76155.1"/>
    </source>
</evidence>
<name>Q6MVZ6_NEUCS</name>
<evidence type="ECO:0000256" key="1">
    <source>
        <dbReference type="SAM" id="MobiDB-lite"/>
    </source>
</evidence>
<sequence>MPDAFLRGTVSIEERESGIAVIENSTRRTRKTLSDEPSTSARTGDRNLPLVHSQMSKPGYAVARLALSRVHNSKALMHASQNVYNQIHMAAGLSVFAHPACN</sequence>